<dbReference type="EMBL" id="CP003058">
    <property type="protein sequence ID" value="AEQ21968.1"/>
    <property type="molecule type" value="Genomic_DNA"/>
</dbReference>
<accession>G4Q4Q5</accession>
<dbReference type="Proteomes" id="UP000007093">
    <property type="component" value="Chromosome"/>
</dbReference>
<dbReference type="InterPro" id="IPR051465">
    <property type="entry name" value="Cell_Envelope_Struct_Comp"/>
</dbReference>
<dbReference type="SUPFAM" id="SSF56935">
    <property type="entry name" value="Porins"/>
    <property type="match status" value="1"/>
</dbReference>
<evidence type="ECO:0000313" key="4">
    <source>
        <dbReference type="Proteomes" id="UP000007093"/>
    </source>
</evidence>
<dbReference type="KEGG" id="ain:Acin_0733"/>
<feature type="signal peptide" evidence="1">
    <location>
        <begin position="1"/>
        <end position="40"/>
    </location>
</feature>
<dbReference type="PANTHER" id="PTHR43308">
    <property type="entry name" value="OUTER MEMBRANE PROTEIN ALPHA-RELATED"/>
    <property type="match status" value="1"/>
</dbReference>
<dbReference type="PROSITE" id="PS51272">
    <property type="entry name" value="SLH"/>
    <property type="match status" value="1"/>
</dbReference>
<dbReference type="InterPro" id="IPR023614">
    <property type="entry name" value="Porin_dom_sf"/>
</dbReference>
<dbReference type="Gene3D" id="2.40.160.10">
    <property type="entry name" value="Porin"/>
    <property type="match status" value="1"/>
</dbReference>
<dbReference type="STRING" id="568816.Acin_0733"/>
<evidence type="ECO:0000259" key="2">
    <source>
        <dbReference type="PROSITE" id="PS51272"/>
    </source>
</evidence>
<gene>
    <name evidence="3" type="ordered locus">Acin_0733</name>
</gene>
<keyword evidence="1" id="KW-0732">Signal</keyword>
<reference evidence="3 4" key="1">
    <citation type="journal article" date="2011" name="J. Bacteriol.">
        <title>Complete genome sequence of Acidaminococcus intestini RYC-MR95, a Gram-negative bacterium from the phylum Firmicutes.</title>
        <authorList>
            <person name="D'Auria G."/>
            <person name="Galan J.C."/>
            <person name="Rodriguez-Alcayna M."/>
            <person name="Moya A."/>
            <person name="Baquero F."/>
            <person name="Latorre A."/>
        </authorList>
    </citation>
    <scope>NUCLEOTIDE SEQUENCE [LARGE SCALE GENOMIC DNA]</scope>
    <source>
        <strain evidence="3 4">RyC-MR95</strain>
    </source>
</reference>
<name>G4Q4Q5_ACIIR</name>
<dbReference type="AlphaFoldDB" id="G4Q4Q5"/>
<dbReference type="PANTHER" id="PTHR43308:SF1">
    <property type="entry name" value="OUTER MEMBRANE PROTEIN ALPHA"/>
    <property type="match status" value="1"/>
</dbReference>
<dbReference type="Pfam" id="PF00395">
    <property type="entry name" value="SLH"/>
    <property type="match status" value="1"/>
</dbReference>
<evidence type="ECO:0000256" key="1">
    <source>
        <dbReference type="SAM" id="SignalP"/>
    </source>
</evidence>
<keyword evidence="4" id="KW-1185">Reference proteome</keyword>
<protein>
    <submittedName>
        <fullName evidence="3">Outer membrane protein M1</fullName>
    </submittedName>
</protein>
<dbReference type="HOGENOM" id="CLU_036587_1_0_9"/>
<feature type="domain" description="SLH" evidence="2">
    <location>
        <begin position="40"/>
        <end position="103"/>
    </location>
</feature>
<feature type="chain" id="PRO_5003467203" evidence="1">
    <location>
        <begin position="41"/>
        <end position="449"/>
    </location>
</feature>
<dbReference type="eggNOG" id="COG3203">
    <property type="taxonomic scope" value="Bacteria"/>
</dbReference>
<dbReference type="InParanoid" id="G4Q4Q5"/>
<organism evidence="3 4">
    <name type="scientific">Acidaminococcus intestini (strain RyC-MR95)</name>
    <dbReference type="NCBI Taxonomy" id="568816"/>
    <lineage>
        <taxon>Bacteria</taxon>
        <taxon>Bacillati</taxon>
        <taxon>Bacillota</taxon>
        <taxon>Negativicutes</taxon>
        <taxon>Acidaminococcales</taxon>
        <taxon>Acidaminococcaceae</taxon>
        <taxon>Acidaminococcus</taxon>
    </lineage>
</organism>
<evidence type="ECO:0000313" key="3">
    <source>
        <dbReference type="EMBL" id="AEQ21968.1"/>
    </source>
</evidence>
<sequence length="449" mass="49454">MARWKLLGETPRSLRRMNKMKKSLVFAMAMALGVSATAFAANPFSDVPAGHWAYAAVAKLAAAGIVDGYPDGTYKGDRTMTRYEMAQIVAKALAKGAIGADDRLVGEFADELDNLGVRVAKLEKNADNVKITGNVRLSYKQNNGGKFDGAEDKSQSRLRTRLFFTGEVNDNWHYVAMLENNQYFQGQNESGDDDTDFQRAYLTGNIGVVNLSAGRQEGFWGDGNIYDDRVDSVKATVPFGVARFTAEYGKMANKSTYSWQKEVSKQYPNYTDDDSVADEFWATGLYGTWGNFDLGAEYVHADDVNGNVGIINGTDKIWDVSAKYNVGKFNLGAMYLKGDDDTLKDYGKYKDADDDGYVVSMGWAGAKASDPGSWGLYAKYYDQGAPTVIDHTMNGAWDKFDGEGFKGYNVGGNVTLAKNMVATVEYYDLKGKESDQNARTLWSQLVVTF</sequence>
<dbReference type="PATRIC" id="fig|568816.4.peg.710"/>
<proteinExistence type="predicted"/>
<dbReference type="InterPro" id="IPR001119">
    <property type="entry name" value="SLH_dom"/>
</dbReference>